<comment type="caution">
    <text evidence="18">The sequence shown here is derived from an EMBL/GenBank/DDBJ whole genome shotgun (WGS) entry which is preliminary data.</text>
</comment>
<evidence type="ECO:0000256" key="11">
    <source>
        <dbReference type="ARBA" id="ARBA00023235"/>
    </source>
</evidence>
<evidence type="ECO:0000256" key="10">
    <source>
        <dbReference type="ARBA" id="ARBA00023140"/>
    </source>
</evidence>
<evidence type="ECO:0000256" key="4">
    <source>
        <dbReference type="ARBA" id="ARBA00011245"/>
    </source>
</evidence>
<dbReference type="PANTHER" id="PTHR23309">
    <property type="entry name" value="3-HYDROXYACYL-COA DEHYROGENASE"/>
    <property type="match status" value="1"/>
</dbReference>
<dbReference type="Gene3D" id="3.90.226.10">
    <property type="entry name" value="2-enoyl-CoA Hydratase, Chain A, domain 1"/>
    <property type="match status" value="1"/>
</dbReference>
<dbReference type="InterPro" id="IPR029045">
    <property type="entry name" value="ClpP/crotonase-like_dom_sf"/>
</dbReference>
<dbReference type="InterPro" id="IPR001753">
    <property type="entry name" value="Enoyl-CoA_hydra/iso"/>
</dbReference>
<dbReference type="Gene3D" id="3.40.50.720">
    <property type="entry name" value="NAD(P)-binding Rossmann-like Domain"/>
    <property type="match status" value="1"/>
</dbReference>
<evidence type="ECO:0000256" key="13">
    <source>
        <dbReference type="ARBA" id="ARBA00023268"/>
    </source>
</evidence>
<keyword evidence="10" id="KW-0576">Peroxisome</keyword>
<evidence type="ECO:0000256" key="5">
    <source>
        <dbReference type="ARBA" id="ARBA00022832"/>
    </source>
</evidence>
<evidence type="ECO:0000259" key="17">
    <source>
        <dbReference type="Pfam" id="PF02737"/>
    </source>
</evidence>
<keyword evidence="8" id="KW-0520">NAD</keyword>
<dbReference type="GO" id="GO:0004300">
    <property type="term" value="F:enoyl-CoA hydratase activity"/>
    <property type="evidence" value="ECO:0007669"/>
    <property type="project" value="UniProtKB-ARBA"/>
</dbReference>
<dbReference type="GO" id="GO:0006635">
    <property type="term" value="P:fatty acid beta-oxidation"/>
    <property type="evidence" value="ECO:0007669"/>
    <property type="project" value="UniProtKB-UniPathway"/>
</dbReference>
<dbReference type="GO" id="GO:0070403">
    <property type="term" value="F:NAD+ binding"/>
    <property type="evidence" value="ECO:0007669"/>
    <property type="project" value="InterPro"/>
</dbReference>
<dbReference type="Proteomes" id="UP000003635">
    <property type="component" value="Unassembled WGS sequence"/>
</dbReference>
<keyword evidence="19" id="KW-1185">Reference proteome</keyword>
<dbReference type="HOGENOM" id="CLU_009834_16_3_5"/>
<gene>
    <name evidence="18" type="ORF">OG2516_18590</name>
</gene>
<keyword evidence="13" id="KW-0511">Multifunctional enzyme</keyword>
<dbReference type="Pfam" id="PF02737">
    <property type="entry name" value="3HCDH_N"/>
    <property type="match status" value="1"/>
</dbReference>
<dbReference type="InterPro" id="IPR008927">
    <property type="entry name" value="6-PGluconate_DH-like_C_sf"/>
</dbReference>
<dbReference type="InterPro" id="IPR018376">
    <property type="entry name" value="Enoyl-CoA_hyd/isom_CS"/>
</dbReference>
<keyword evidence="5" id="KW-0276">Fatty acid metabolism</keyword>
<evidence type="ECO:0000256" key="7">
    <source>
        <dbReference type="ARBA" id="ARBA00023002"/>
    </source>
</evidence>
<dbReference type="UniPathway" id="UPA00659"/>
<dbReference type="RefSeq" id="WP_007257019.1">
    <property type="nucleotide sequence ID" value="NZ_CH724110.1"/>
</dbReference>
<dbReference type="InterPro" id="IPR006108">
    <property type="entry name" value="3HC_DH_C"/>
</dbReference>
<comment type="subunit">
    <text evidence="4">Monomer.</text>
</comment>
<reference evidence="18 19" key="1">
    <citation type="journal article" date="2010" name="J. Bacteriol.">
        <title>Genome sequences of Oceanicola granulosus HTCC2516(T) and Oceanicola batsensis HTCC2597(TDelta).</title>
        <authorList>
            <person name="Thrash J.C."/>
            <person name="Cho J.C."/>
            <person name="Vergin K.L."/>
            <person name="Giovannoni S.J."/>
        </authorList>
    </citation>
    <scope>NUCLEOTIDE SEQUENCE [LARGE SCALE GENOMIC DNA]</scope>
    <source>
        <strain evidence="19">ATCC BAA-861 / DSM 15982 / KCTC 12143 / HTCC2516</strain>
    </source>
</reference>
<dbReference type="Pfam" id="PF00378">
    <property type="entry name" value="ECH_1"/>
    <property type="match status" value="1"/>
</dbReference>
<dbReference type="EMBL" id="AAOT01000006">
    <property type="protein sequence ID" value="EAR52101.1"/>
    <property type="molecule type" value="Genomic_DNA"/>
</dbReference>
<keyword evidence="11" id="KW-0413">Isomerase</keyword>
<evidence type="ECO:0000256" key="3">
    <source>
        <dbReference type="ARBA" id="ARBA00008750"/>
    </source>
</evidence>
<dbReference type="SUPFAM" id="SSF48179">
    <property type="entry name" value="6-phosphogluconate dehydrogenase C-terminal domain-like"/>
    <property type="match status" value="2"/>
</dbReference>
<feature type="domain" description="3-hydroxyacyl-CoA dehydrogenase NAD binding" evidence="17">
    <location>
        <begin position="286"/>
        <end position="462"/>
    </location>
</feature>
<dbReference type="InterPro" id="IPR036291">
    <property type="entry name" value="NAD(P)-bd_dom_sf"/>
</dbReference>
<dbReference type="PROSITE" id="PS00166">
    <property type="entry name" value="ENOYL_COA_HYDRATASE"/>
    <property type="match status" value="1"/>
</dbReference>
<dbReference type="GO" id="GO:0016853">
    <property type="term" value="F:isomerase activity"/>
    <property type="evidence" value="ECO:0007669"/>
    <property type="project" value="UniProtKB-KW"/>
</dbReference>
<evidence type="ECO:0000256" key="12">
    <source>
        <dbReference type="ARBA" id="ARBA00023239"/>
    </source>
</evidence>
<dbReference type="PANTHER" id="PTHR23309:SF49">
    <property type="entry name" value="PEROXISOMAL BIFUNCTIONAL ENZYME"/>
    <property type="match status" value="1"/>
</dbReference>
<name>Q2CHD8_OCEGH</name>
<feature type="domain" description="3-hydroxyacyl-CoA dehydrogenase C-terminal" evidence="16">
    <location>
        <begin position="467"/>
        <end position="560"/>
    </location>
</feature>
<comment type="subcellular location">
    <subcellularLocation>
        <location evidence="1">Peroxisome</location>
    </subcellularLocation>
</comment>
<organism evidence="18 19">
    <name type="scientific">Oceanicola granulosus (strain ATCC BAA-861 / DSM 15982 / KCTC 12143 / HTCC2516)</name>
    <dbReference type="NCBI Taxonomy" id="314256"/>
    <lineage>
        <taxon>Bacteria</taxon>
        <taxon>Pseudomonadati</taxon>
        <taxon>Pseudomonadota</taxon>
        <taxon>Alphaproteobacteria</taxon>
        <taxon>Rhodobacterales</taxon>
        <taxon>Roseobacteraceae</taxon>
        <taxon>Oceanicola</taxon>
    </lineage>
</organism>
<keyword evidence="9" id="KW-0443">Lipid metabolism</keyword>
<dbReference type="GO" id="GO:0003857">
    <property type="term" value="F:(3S)-3-hydroxyacyl-CoA dehydrogenase (NAD+) activity"/>
    <property type="evidence" value="ECO:0007669"/>
    <property type="project" value="UniProtKB-EC"/>
</dbReference>
<evidence type="ECO:0000256" key="2">
    <source>
        <dbReference type="ARBA" id="ARBA00005005"/>
    </source>
</evidence>
<accession>Q2CHD8</accession>
<dbReference type="FunFam" id="3.40.50.720:FF:000009">
    <property type="entry name" value="Fatty oxidation complex, alpha subunit"/>
    <property type="match status" value="1"/>
</dbReference>
<evidence type="ECO:0000259" key="16">
    <source>
        <dbReference type="Pfam" id="PF00725"/>
    </source>
</evidence>
<protein>
    <submittedName>
        <fullName evidence="18">3-hydroxyacyl-CoA dehydrogenase</fullName>
    </submittedName>
</protein>
<evidence type="ECO:0000313" key="18">
    <source>
        <dbReference type="EMBL" id="EAR52101.1"/>
    </source>
</evidence>
<evidence type="ECO:0000256" key="8">
    <source>
        <dbReference type="ARBA" id="ARBA00023027"/>
    </source>
</evidence>
<evidence type="ECO:0000256" key="9">
    <source>
        <dbReference type="ARBA" id="ARBA00023098"/>
    </source>
</evidence>
<comment type="pathway">
    <text evidence="2">Lipid metabolism; fatty acid beta-oxidation.</text>
</comment>
<keyword evidence="12" id="KW-0456">Lyase</keyword>
<evidence type="ECO:0000256" key="15">
    <source>
        <dbReference type="RuleBase" id="RU003707"/>
    </source>
</evidence>
<dbReference type="STRING" id="314256.OG2516_18590"/>
<dbReference type="eggNOG" id="COG1024">
    <property type="taxonomic scope" value="Bacteria"/>
</dbReference>
<sequence length="646" mass="67224">MSDGPVSVRREGAVAVVTIDNPPVNATSQAVRAGLLDAVAACDGMDVTKVVLACAGRTFVAGADVREFDKPPAPPHLPDVLAAIEGAAVPWVAAIHGTALGGGLELAMACHARVAAADAKLGLPEVTLGLIPGAGGTVRLPRLVPAETALGMVAGGRPVPARQAQAAGLVDALAEGDLLEAAKAHAAERTPTLARPVRRLGDRAAYDEAAEAQRRKARGQLSVGAAVDAVDRALTLPPDEALAAERAAFLELKASEQSAALRHLFFAERATLSDPRCKGAPRPVEQVGVVGGGTMGAGIAAACLLAGLAVTLAERDTEAAAAARGRVEEILAASVARGKIDDARRATLLAGFAATADTADLAGADLVIEAVFEDMDVKAAVFAELERHTRPDAILATNTSYLDVAALARSLRDPSRVIGLHFFSPAHVMKLLEIVLPDGVADDVVATAARLARRLGKIAVLAGVCDGFIGNRIMSAYRREADYLVEDGASPWEVDAAMRDFGFPMGVFEMQDLAGLDIAWAMRKRRAATRPASERYVAIADRLCEAGRLGRKTGAGWYDYAAGARAPSPATERIVAEERAAKEIVARPVSREDIMARLLGAMQAEGAAVLAEGIAARSGDIDVVMANGYGFPRWRGGPMFMAERTD</sequence>
<proteinExistence type="inferred from homology"/>
<dbReference type="Pfam" id="PF00725">
    <property type="entry name" value="3HCDH"/>
    <property type="match status" value="1"/>
</dbReference>
<evidence type="ECO:0000313" key="19">
    <source>
        <dbReference type="Proteomes" id="UP000003635"/>
    </source>
</evidence>
<evidence type="ECO:0000256" key="6">
    <source>
        <dbReference type="ARBA" id="ARBA00022963"/>
    </source>
</evidence>
<dbReference type="AlphaFoldDB" id="Q2CHD8"/>
<comment type="similarity">
    <text evidence="3">In the N-terminal section; belongs to the enoyl-CoA hydratase/isomerase family.</text>
</comment>
<dbReference type="Gene3D" id="1.10.1040.50">
    <property type="match status" value="1"/>
</dbReference>
<dbReference type="SUPFAM" id="SSF51735">
    <property type="entry name" value="NAD(P)-binding Rossmann-fold domains"/>
    <property type="match status" value="1"/>
</dbReference>
<keyword evidence="7" id="KW-0560">Oxidoreductase</keyword>
<dbReference type="FunFam" id="1.10.1040.50:FF:000006">
    <property type="entry name" value="Peroxisomal bifunctional enzyme"/>
    <property type="match status" value="1"/>
</dbReference>
<evidence type="ECO:0000256" key="1">
    <source>
        <dbReference type="ARBA" id="ARBA00004275"/>
    </source>
</evidence>
<evidence type="ECO:0000256" key="14">
    <source>
        <dbReference type="ARBA" id="ARBA00049556"/>
    </source>
</evidence>
<dbReference type="CDD" id="cd06558">
    <property type="entry name" value="crotonase-like"/>
    <property type="match status" value="1"/>
</dbReference>
<dbReference type="SUPFAM" id="SSF52096">
    <property type="entry name" value="ClpP/crotonase"/>
    <property type="match status" value="1"/>
</dbReference>
<dbReference type="InterPro" id="IPR006176">
    <property type="entry name" value="3-OHacyl-CoA_DH_NAD-bd"/>
</dbReference>
<dbReference type="eggNOG" id="COG1250">
    <property type="taxonomic scope" value="Bacteria"/>
</dbReference>
<comment type="similarity">
    <text evidence="15">Belongs to the enoyl-CoA hydratase/isomerase family.</text>
</comment>
<dbReference type="OrthoDB" id="9771883at2"/>
<keyword evidence="6" id="KW-0442">Lipid degradation</keyword>
<comment type="catalytic activity">
    <reaction evidence="14">
        <text>a (3S)-3-hydroxyacyl-CoA + NAD(+) = a 3-oxoacyl-CoA + NADH + H(+)</text>
        <dbReference type="Rhea" id="RHEA:22432"/>
        <dbReference type="ChEBI" id="CHEBI:15378"/>
        <dbReference type="ChEBI" id="CHEBI:57318"/>
        <dbReference type="ChEBI" id="CHEBI:57540"/>
        <dbReference type="ChEBI" id="CHEBI:57945"/>
        <dbReference type="ChEBI" id="CHEBI:90726"/>
        <dbReference type="EC" id="1.1.1.35"/>
    </reaction>
</comment>